<accession>A0A6L6XSI2</accession>
<proteinExistence type="predicted"/>
<dbReference type="EMBL" id="WSEK01000004">
    <property type="protein sequence ID" value="MVQ49762.1"/>
    <property type="molecule type" value="Genomic_DNA"/>
</dbReference>
<dbReference type="Proteomes" id="UP000473525">
    <property type="component" value="Unassembled WGS sequence"/>
</dbReference>
<evidence type="ECO:0000313" key="1">
    <source>
        <dbReference type="EMBL" id="MVQ49762.1"/>
    </source>
</evidence>
<dbReference type="RefSeq" id="WP_157342574.1">
    <property type="nucleotide sequence ID" value="NZ_WSEK01000004.1"/>
</dbReference>
<organism evidence="1 2">
    <name type="scientific">Nocardioides agri</name>
    <dbReference type="NCBI Taxonomy" id="2682843"/>
    <lineage>
        <taxon>Bacteria</taxon>
        <taxon>Bacillati</taxon>
        <taxon>Actinomycetota</taxon>
        <taxon>Actinomycetes</taxon>
        <taxon>Propionibacteriales</taxon>
        <taxon>Nocardioidaceae</taxon>
        <taxon>Nocardioides</taxon>
    </lineage>
</organism>
<evidence type="ECO:0000313" key="2">
    <source>
        <dbReference type="Proteomes" id="UP000473525"/>
    </source>
</evidence>
<reference evidence="1 2" key="1">
    <citation type="submission" date="2019-12" db="EMBL/GenBank/DDBJ databases">
        <authorList>
            <person name="Huq M.A."/>
        </authorList>
    </citation>
    <scope>NUCLEOTIDE SEQUENCE [LARGE SCALE GENOMIC DNA]</scope>
    <source>
        <strain evidence="1 2">MAH-18</strain>
    </source>
</reference>
<comment type="caution">
    <text evidence="1">The sequence shown here is derived from an EMBL/GenBank/DDBJ whole genome shotgun (WGS) entry which is preliminary data.</text>
</comment>
<sequence length="201" mass="20965">MTDESWTSGGADALAEHAPEALTSYAVLVSVRPSGVHDEMLESPAVTAFAAQFRDDAAAIDEPTRARFVAATGTHTSAVLDMVWIADVAPRIRGALDALFGESSGWPGRRRYPVADTSAVVESFLEVVARSDTFHSDRSSDRPDAANAALALSDAMLRAPAAIPASVVEAVHELLTPAEAVDVVLDGARRSAGKIEAALAA</sequence>
<gene>
    <name evidence="1" type="ORF">GON03_11265</name>
</gene>
<protein>
    <submittedName>
        <fullName evidence="1">Uncharacterized protein</fullName>
    </submittedName>
</protein>
<keyword evidence="2" id="KW-1185">Reference proteome</keyword>
<name>A0A6L6XSI2_9ACTN</name>
<dbReference type="AlphaFoldDB" id="A0A6L6XSI2"/>